<dbReference type="InterPro" id="IPR004413">
    <property type="entry name" value="GatB"/>
</dbReference>
<dbReference type="PROSITE" id="PS01234">
    <property type="entry name" value="GATB"/>
    <property type="match status" value="1"/>
</dbReference>
<dbReference type="SUPFAM" id="SSF89095">
    <property type="entry name" value="GatB/YqeY motif"/>
    <property type="match status" value="1"/>
</dbReference>
<dbReference type="GO" id="GO:0005524">
    <property type="term" value="F:ATP binding"/>
    <property type="evidence" value="ECO:0007669"/>
    <property type="project" value="UniProtKB-KW"/>
</dbReference>
<evidence type="ECO:0000256" key="1">
    <source>
        <dbReference type="ARBA" id="ARBA00005306"/>
    </source>
</evidence>
<evidence type="ECO:0000256" key="2">
    <source>
        <dbReference type="ARBA" id="ARBA00011123"/>
    </source>
</evidence>
<keyword evidence="6 10" id="KW-0648">Protein biosynthesis</keyword>
<evidence type="ECO:0000256" key="7">
    <source>
        <dbReference type="ARBA" id="ARBA00024799"/>
    </source>
</evidence>
<dbReference type="SMART" id="SM00845">
    <property type="entry name" value="GatB_Yqey"/>
    <property type="match status" value="1"/>
</dbReference>
<dbReference type="NCBIfam" id="NF004012">
    <property type="entry name" value="PRK05477.1-2"/>
    <property type="match status" value="1"/>
</dbReference>
<comment type="catalytic activity">
    <reaction evidence="9 10">
        <text>L-glutamyl-tRNA(Gln) + L-glutamine + ATP + H2O = L-glutaminyl-tRNA(Gln) + L-glutamate + ADP + phosphate + H(+)</text>
        <dbReference type="Rhea" id="RHEA:17521"/>
        <dbReference type="Rhea" id="RHEA-COMP:9681"/>
        <dbReference type="Rhea" id="RHEA-COMP:9684"/>
        <dbReference type="ChEBI" id="CHEBI:15377"/>
        <dbReference type="ChEBI" id="CHEBI:15378"/>
        <dbReference type="ChEBI" id="CHEBI:29985"/>
        <dbReference type="ChEBI" id="CHEBI:30616"/>
        <dbReference type="ChEBI" id="CHEBI:43474"/>
        <dbReference type="ChEBI" id="CHEBI:58359"/>
        <dbReference type="ChEBI" id="CHEBI:78520"/>
        <dbReference type="ChEBI" id="CHEBI:78521"/>
        <dbReference type="ChEBI" id="CHEBI:456216"/>
    </reaction>
</comment>
<dbReference type="Pfam" id="PF02934">
    <property type="entry name" value="GatB_N"/>
    <property type="match status" value="1"/>
</dbReference>
<dbReference type="GO" id="GO:0006412">
    <property type="term" value="P:translation"/>
    <property type="evidence" value="ECO:0007669"/>
    <property type="project" value="UniProtKB-UniRule"/>
</dbReference>
<keyword evidence="4 10" id="KW-0547">Nucleotide-binding</keyword>
<evidence type="ECO:0000256" key="8">
    <source>
        <dbReference type="ARBA" id="ARBA00047380"/>
    </source>
</evidence>
<comment type="similarity">
    <text evidence="1 10">Belongs to the GatB/GatE family. GatB subfamily.</text>
</comment>
<dbReference type="GO" id="GO:0050566">
    <property type="term" value="F:asparaginyl-tRNA synthase (glutamine-hydrolyzing) activity"/>
    <property type="evidence" value="ECO:0007669"/>
    <property type="project" value="RHEA"/>
</dbReference>
<dbReference type="InterPro" id="IPR018027">
    <property type="entry name" value="Asn/Gln_amidotransferase"/>
</dbReference>
<name>A0A1F6X0F6_9BACT</name>
<dbReference type="PANTHER" id="PTHR11659">
    <property type="entry name" value="GLUTAMYL-TRNA GLN AMIDOTRANSFERASE SUBUNIT B MITOCHONDRIAL AND PROKARYOTIC PET112-RELATED"/>
    <property type="match status" value="1"/>
</dbReference>
<reference evidence="12 13" key="1">
    <citation type="journal article" date="2016" name="Nat. Commun.">
        <title>Thousands of microbial genomes shed light on interconnected biogeochemical processes in an aquifer system.</title>
        <authorList>
            <person name="Anantharaman K."/>
            <person name="Brown C.T."/>
            <person name="Hug L.A."/>
            <person name="Sharon I."/>
            <person name="Castelle C.J."/>
            <person name="Probst A.J."/>
            <person name="Thomas B.C."/>
            <person name="Singh A."/>
            <person name="Wilkins M.J."/>
            <person name="Karaoz U."/>
            <person name="Brodie E.L."/>
            <person name="Williams K.H."/>
            <person name="Hubbard S.S."/>
            <person name="Banfield J.F."/>
        </authorList>
    </citation>
    <scope>NUCLEOTIDE SEQUENCE [LARGE SCALE GENOMIC DNA]</scope>
</reference>
<dbReference type="InterPro" id="IPR017958">
    <property type="entry name" value="Gln-tRNA_amidoTrfase_suB_CS"/>
</dbReference>
<evidence type="ECO:0000259" key="11">
    <source>
        <dbReference type="SMART" id="SM00845"/>
    </source>
</evidence>
<comment type="caution">
    <text evidence="12">The sequence shown here is derived from an EMBL/GenBank/DDBJ whole genome shotgun (WGS) entry which is preliminary data.</text>
</comment>
<dbReference type="InterPro" id="IPR014746">
    <property type="entry name" value="Gln_synth/guanido_kin_cat_dom"/>
</dbReference>
<dbReference type="InterPro" id="IPR006075">
    <property type="entry name" value="Asn/Gln-tRNA_Trfase_suB/E_cat"/>
</dbReference>
<dbReference type="SUPFAM" id="SSF55931">
    <property type="entry name" value="Glutamine synthetase/guanido kinase"/>
    <property type="match status" value="1"/>
</dbReference>
<protein>
    <recommendedName>
        <fullName evidence="10">Aspartyl/glutamyl-tRNA(Asn/Gln) amidotransferase subunit B</fullName>
        <shortName evidence="10">Asp/Glu-ADT subunit B</shortName>
        <ecNumber evidence="10">6.3.5.-</ecNumber>
    </recommendedName>
</protein>
<feature type="domain" description="Asn/Gln amidotransferase" evidence="11">
    <location>
        <begin position="331"/>
        <end position="475"/>
    </location>
</feature>
<dbReference type="AlphaFoldDB" id="A0A1F6X0F6"/>
<dbReference type="EMBL" id="MFUR01000001">
    <property type="protein sequence ID" value="OGI87582.1"/>
    <property type="molecule type" value="Genomic_DNA"/>
</dbReference>
<evidence type="ECO:0000256" key="5">
    <source>
        <dbReference type="ARBA" id="ARBA00022840"/>
    </source>
</evidence>
<evidence type="ECO:0000313" key="12">
    <source>
        <dbReference type="EMBL" id="OGI87582.1"/>
    </source>
</evidence>
<evidence type="ECO:0000256" key="9">
    <source>
        <dbReference type="ARBA" id="ARBA00047913"/>
    </source>
</evidence>
<evidence type="ECO:0000256" key="10">
    <source>
        <dbReference type="HAMAP-Rule" id="MF_00121"/>
    </source>
</evidence>
<sequence length="476" mass="53778">MENKYYPTIGLEIHAELKTNTKMFCGCKNDPDEELPNINICPVCMAHPGALPVLNKKAIESVIKVGLAVGGKIADFTEFDRKNYFYPDIPKGYQISQYKFPIVSGGHLADMDITRVHLEEDTANNKHDRGDFSLIDFNRAGVPLMELVTEPHTFTNAEETAKKASKFAKELQLILWYLGVSEANMEKGEMRVEANISISTDQKILGTKVEVKNLNSFRSVERAIKYEVDRMTELLESGKGSEIIQETRGWDESKQRTFSQRIKEGSADYRYFPDPDLPKLKLHKAFDLEKMKKDLPELPEMKRARYRKDFGIKDEDIEVYINDPELGARFSAIAEILTNKEKIKIASNYITSDFIGLRKANMNVRCPSAENFSELINLFADGKISSRVAKDILAMIVMNNESPLGIATEKNLLQISDIKILKPIAQKILDSNLKIVVDYKAGHQSSILSLVGEVMKETKGSANPEITKQILEDMLK</sequence>
<organism evidence="12 13">
    <name type="scientific">Candidatus Nomurabacteria bacterium RIFCSPLOWO2_01_FULL_36_16</name>
    <dbReference type="NCBI Taxonomy" id="1801767"/>
    <lineage>
        <taxon>Bacteria</taxon>
        <taxon>Candidatus Nomuraibacteriota</taxon>
    </lineage>
</organism>
<gene>
    <name evidence="10" type="primary">gatB</name>
    <name evidence="12" type="ORF">A3A91_01570</name>
</gene>
<evidence type="ECO:0000256" key="3">
    <source>
        <dbReference type="ARBA" id="ARBA00022598"/>
    </source>
</evidence>
<comment type="function">
    <text evidence="7 10">Allows the formation of correctly charged Asn-tRNA(Asn) or Gln-tRNA(Gln) through the transamidation of misacylated Asp-tRNA(Asn) or Glu-tRNA(Gln) in organisms which lack either or both of asparaginyl-tRNA or glutaminyl-tRNA synthetases. The reaction takes place in the presence of glutamine and ATP through an activated phospho-Asp-tRNA(Asn) or phospho-Glu-tRNA(Gln).</text>
</comment>
<keyword evidence="3 10" id="KW-0436">Ligase</keyword>
<dbReference type="InterPro" id="IPR017959">
    <property type="entry name" value="Asn/Gln-tRNA_amidoTrfase_suB/E"/>
</dbReference>
<dbReference type="HAMAP" id="MF_00121">
    <property type="entry name" value="GatB"/>
    <property type="match status" value="1"/>
</dbReference>
<dbReference type="NCBIfam" id="TIGR00133">
    <property type="entry name" value="gatB"/>
    <property type="match status" value="1"/>
</dbReference>
<dbReference type="InterPro" id="IPR003789">
    <property type="entry name" value="Asn/Gln_tRNA_amidoTrase-B-like"/>
</dbReference>
<dbReference type="Proteomes" id="UP000177001">
    <property type="component" value="Unassembled WGS sequence"/>
</dbReference>
<dbReference type="EC" id="6.3.5.-" evidence="10"/>
<dbReference type="GO" id="GO:0050567">
    <property type="term" value="F:glutaminyl-tRNA synthase (glutamine-hydrolyzing) activity"/>
    <property type="evidence" value="ECO:0007669"/>
    <property type="project" value="UniProtKB-UniRule"/>
</dbReference>
<comment type="catalytic activity">
    <reaction evidence="8 10">
        <text>L-aspartyl-tRNA(Asn) + L-glutamine + ATP + H2O = L-asparaginyl-tRNA(Asn) + L-glutamate + ADP + phosphate + 2 H(+)</text>
        <dbReference type="Rhea" id="RHEA:14513"/>
        <dbReference type="Rhea" id="RHEA-COMP:9674"/>
        <dbReference type="Rhea" id="RHEA-COMP:9677"/>
        <dbReference type="ChEBI" id="CHEBI:15377"/>
        <dbReference type="ChEBI" id="CHEBI:15378"/>
        <dbReference type="ChEBI" id="CHEBI:29985"/>
        <dbReference type="ChEBI" id="CHEBI:30616"/>
        <dbReference type="ChEBI" id="CHEBI:43474"/>
        <dbReference type="ChEBI" id="CHEBI:58359"/>
        <dbReference type="ChEBI" id="CHEBI:78515"/>
        <dbReference type="ChEBI" id="CHEBI:78516"/>
        <dbReference type="ChEBI" id="CHEBI:456216"/>
    </reaction>
</comment>
<evidence type="ECO:0000256" key="6">
    <source>
        <dbReference type="ARBA" id="ARBA00022917"/>
    </source>
</evidence>
<evidence type="ECO:0000313" key="13">
    <source>
        <dbReference type="Proteomes" id="UP000177001"/>
    </source>
</evidence>
<proteinExistence type="inferred from homology"/>
<dbReference type="InterPro" id="IPR023168">
    <property type="entry name" value="GatB_Yqey_C_2"/>
</dbReference>
<dbReference type="Gene3D" id="1.10.10.410">
    <property type="match status" value="1"/>
</dbReference>
<keyword evidence="5 10" id="KW-0067">ATP-binding</keyword>
<dbReference type="Pfam" id="PF02637">
    <property type="entry name" value="GatB_Yqey"/>
    <property type="match status" value="1"/>
</dbReference>
<comment type="subunit">
    <text evidence="2 10">Heterotrimer of A, B and C subunits.</text>
</comment>
<dbReference type="NCBIfam" id="NF004014">
    <property type="entry name" value="PRK05477.1-4"/>
    <property type="match status" value="1"/>
</dbReference>
<accession>A0A1F6X0F6</accession>
<evidence type="ECO:0000256" key="4">
    <source>
        <dbReference type="ARBA" id="ARBA00022741"/>
    </source>
</evidence>